<feature type="region of interest" description="Disordered" evidence="1">
    <location>
        <begin position="379"/>
        <end position="401"/>
    </location>
</feature>
<dbReference type="SUPFAM" id="SSF55469">
    <property type="entry name" value="FMN-dependent nitroreductase-like"/>
    <property type="match status" value="2"/>
</dbReference>
<name>A0A3D9KI92_9BACL</name>
<proteinExistence type="predicted"/>
<comment type="caution">
    <text evidence="3">The sequence shown here is derived from an EMBL/GenBank/DDBJ whole genome shotgun (WGS) entry which is preliminary data.</text>
</comment>
<feature type="signal peptide" evidence="2">
    <location>
        <begin position="1"/>
        <end position="28"/>
    </location>
</feature>
<accession>A0A3D9KI92</accession>
<gene>
    <name evidence="3" type="ORF">DFP98_105238</name>
</gene>
<evidence type="ECO:0000256" key="1">
    <source>
        <dbReference type="SAM" id="MobiDB-lite"/>
    </source>
</evidence>
<keyword evidence="4" id="KW-1185">Reference proteome</keyword>
<dbReference type="PROSITE" id="PS51318">
    <property type="entry name" value="TAT"/>
    <property type="match status" value="1"/>
</dbReference>
<organism evidence="3 4">
    <name type="scientific">Cohnella phaseoli</name>
    <dbReference type="NCBI Taxonomy" id="456490"/>
    <lineage>
        <taxon>Bacteria</taxon>
        <taxon>Bacillati</taxon>
        <taxon>Bacillota</taxon>
        <taxon>Bacilli</taxon>
        <taxon>Bacillales</taxon>
        <taxon>Paenibacillaceae</taxon>
        <taxon>Cohnella</taxon>
    </lineage>
</organism>
<keyword evidence="2" id="KW-0732">Signal</keyword>
<dbReference type="AlphaFoldDB" id="A0A3D9KI92"/>
<feature type="chain" id="PRO_5017697369" evidence="2">
    <location>
        <begin position="29"/>
        <end position="401"/>
    </location>
</feature>
<dbReference type="InterPro" id="IPR000415">
    <property type="entry name" value="Nitroreductase-like"/>
</dbReference>
<dbReference type="RefSeq" id="WP_116060223.1">
    <property type="nucleotide sequence ID" value="NZ_QRDZ01000005.1"/>
</dbReference>
<evidence type="ECO:0000313" key="4">
    <source>
        <dbReference type="Proteomes" id="UP000256977"/>
    </source>
</evidence>
<dbReference type="OrthoDB" id="5149792at2"/>
<dbReference type="Proteomes" id="UP000256977">
    <property type="component" value="Unassembled WGS sequence"/>
</dbReference>
<dbReference type="InterPro" id="IPR006311">
    <property type="entry name" value="TAT_signal"/>
</dbReference>
<dbReference type="EMBL" id="QRDZ01000005">
    <property type="protein sequence ID" value="RED85227.1"/>
    <property type="molecule type" value="Genomic_DNA"/>
</dbReference>
<dbReference type="GO" id="GO:0016491">
    <property type="term" value="F:oxidoreductase activity"/>
    <property type="evidence" value="ECO:0007669"/>
    <property type="project" value="InterPro"/>
</dbReference>
<dbReference type="Pfam" id="PF10518">
    <property type="entry name" value="TAT_signal"/>
    <property type="match status" value="1"/>
</dbReference>
<evidence type="ECO:0000313" key="3">
    <source>
        <dbReference type="EMBL" id="RED85227.1"/>
    </source>
</evidence>
<dbReference type="InterPro" id="IPR019546">
    <property type="entry name" value="TAT_signal_bac_arc"/>
</dbReference>
<dbReference type="Gene3D" id="3.40.109.10">
    <property type="entry name" value="NADH Oxidase"/>
    <property type="match status" value="1"/>
</dbReference>
<reference evidence="3 4" key="1">
    <citation type="submission" date="2018-07" db="EMBL/GenBank/DDBJ databases">
        <title>Genomic Encyclopedia of Type Strains, Phase III (KMG-III): the genomes of soil and plant-associated and newly described type strains.</title>
        <authorList>
            <person name="Whitman W."/>
        </authorList>
    </citation>
    <scope>NUCLEOTIDE SEQUENCE [LARGE SCALE GENOMIC DNA]</scope>
    <source>
        <strain evidence="3 4">CECT 7287</strain>
    </source>
</reference>
<protein>
    <submittedName>
        <fullName evidence="3">Secreted protein</fullName>
    </submittedName>
</protein>
<dbReference type="NCBIfam" id="TIGR01409">
    <property type="entry name" value="TAT_signal_seq"/>
    <property type="match status" value="1"/>
</dbReference>
<sequence>MTMMSRRSFLKGAAAVAALVSVGGVTHAVKQGAFSTGTGPAYEPWHTWENVEEGDLPLLRIVRAAVLAANAHNTQPWLYRIGDRSIDLFADVSRNIGTIDPWLREMYISLGCAVENAALAARAYGYQPSIKLYSGGLERIHVAGISLEEGLEEPSELYRAIGNRHTNRAAYDSEKPVEDSVMSELEKLTDVQDDARIVWFADDAGRREMGKLIVGATEAVASDRNQSADSHRWFRNDWGEIQRHKDGPTMDATGNSSFTRFIGKLFPVSEQTSNDYWMKATENTYVATASAFGTIAIKDQTDRVQLMQAGRLWQRMHLWTAANGLAAQPLNQPHERRDRELQLGIEPVFGRELARLVNKPGYEGVFTFRLGYPISRGLPSPRRSAEEVLLGASNPTPSPSR</sequence>
<evidence type="ECO:0000256" key="2">
    <source>
        <dbReference type="SAM" id="SignalP"/>
    </source>
</evidence>